<keyword evidence="3" id="KW-1185">Reference proteome</keyword>
<dbReference type="PROSITE" id="PS51462">
    <property type="entry name" value="NUDIX"/>
    <property type="match status" value="1"/>
</dbReference>
<dbReference type="Pfam" id="PF00071">
    <property type="entry name" value="Ras"/>
    <property type="match status" value="1"/>
</dbReference>
<feature type="domain" description="Nudix hydrolase" evidence="1">
    <location>
        <begin position="284"/>
        <end position="429"/>
    </location>
</feature>
<dbReference type="EMBL" id="CAJNNV010015594">
    <property type="protein sequence ID" value="CAE8603637.1"/>
    <property type="molecule type" value="Genomic_DNA"/>
</dbReference>
<dbReference type="InterPro" id="IPR000086">
    <property type="entry name" value="NUDIX_hydrolase_dom"/>
</dbReference>
<dbReference type="InterPro" id="IPR050209">
    <property type="entry name" value="Rab_GTPases_membrane_traffic"/>
</dbReference>
<reference evidence="2" key="1">
    <citation type="submission" date="2021-02" db="EMBL/GenBank/DDBJ databases">
        <authorList>
            <person name="Dougan E. K."/>
            <person name="Rhodes N."/>
            <person name="Thang M."/>
            <person name="Chan C."/>
        </authorList>
    </citation>
    <scope>NUCLEOTIDE SEQUENCE</scope>
</reference>
<proteinExistence type="predicted"/>
<sequence>MATTGPRVLLVVGPFRSGKTSLIRRLVDKQCPETTTPTIGLEAGAMYHLAPEQPGLSCRLKQLLPASGMELEIMEIGGKEACHREVPRGRRVVGLLVCYDTGDRDSFLRASHVVGRHRMDRYRAISAAGIGGAGHFAGVLCGTKGDLNSSQAASAADAKAFAEANGLRTALVVSARTGQGVEEAFQALVEAVLEQEAALGAEQDLQASLAGRSASQAWSLMYDASRGGDGVGKDWQLTQPRGVRPHEPPRGLKQPMPAAIEVLDRSGGLPCEPRTLEQCLKSGLLHRAVHVWICVPRSGALLLRKWSKTAPKHPGRWGPTAHSELRCYGAGGDGHAAEVSAQAAERSLSEQLGISSSSLGELRHMFSVESLDGSCKELLDIYVASLGSEGLPEMKLQEGEEVDWVYFGHVLSKQAAAASSQMFSCQAEYRTSLARCLRAGAVKEDVRNAFGIDLDAPGSPKLPAR</sequence>
<dbReference type="InterPro" id="IPR027417">
    <property type="entry name" value="P-loop_NTPase"/>
</dbReference>
<comment type="caution">
    <text evidence="2">The sequence shown here is derived from an EMBL/GenBank/DDBJ whole genome shotgun (WGS) entry which is preliminary data.</text>
</comment>
<dbReference type="GO" id="GO:0005525">
    <property type="term" value="F:GTP binding"/>
    <property type="evidence" value="ECO:0007669"/>
    <property type="project" value="InterPro"/>
</dbReference>
<dbReference type="SMART" id="SM00175">
    <property type="entry name" value="RAB"/>
    <property type="match status" value="1"/>
</dbReference>
<accession>A0A813F0M6</accession>
<dbReference type="GO" id="GO:0003924">
    <property type="term" value="F:GTPase activity"/>
    <property type="evidence" value="ECO:0007669"/>
    <property type="project" value="InterPro"/>
</dbReference>
<name>A0A813F0M6_POLGL</name>
<dbReference type="SUPFAM" id="SSF52540">
    <property type="entry name" value="P-loop containing nucleoside triphosphate hydrolases"/>
    <property type="match status" value="1"/>
</dbReference>
<dbReference type="SUPFAM" id="SSF55811">
    <property type="entry name" value="Nudix"/>
    <property type="match status" value="1"/>
</dbReference>
<dbReference type="InterPro" id="IPR001806">
    <property type="entry name" value="Small_GTPase"/>
</dbReference>
<evidence type="ECO:0000313" key="3">
    <source>
        <dbReference type="Proteomes" id="UP000654075"/>
    </source>
</evidence>
<dbReference type="Proteomes" id="UP000654075">
    <property type="component" value="Unassembled WGS sequence"/>
</dbReference>
<dbReference type="PROSITE" id="PS51419">
    <property type="entry name" value="RAB"/>
    <property type="match status" value="1"/>
</dbReference>
<protein>
    <recommendedName>
        <fullName evidence="1">Nudix hydrolase domain-containing protein</fullName>
    </recommendedName>
</protein>
<evidence type="ECO:0000313" key="2">
    <source>
        <dbReference type="EMBL" id="CAE8603637.1"/>
    </source>
</evidence>
<dbReference type="InterPro" id="IPR015797">
    <property type="entry name" value="NUDIX_hydrolase-like_dom_sf"/>
</dbReference>
<dbReference type="AlphaFoldDB" id="A0A813F0M6"/>
<dbReference type="PANTHER" id="PTHR47979">
    <property type="entry name" value="DRAB11-RELATED"/>
    <property type="match status" value="1"/>
</dbReference>
<dbReference type="PRINTS" id="PR00449">
    <property type="entry name" value="RASTRNSFRMNG"/>
</dbReference>
<gene>
    <name evidence="2" type="ORF">PGLA1383_LOCUS21842</name>
</gene>
<dbReference type="CDD" id="cd00882">
    <property type="entry name" value="Ras_like_GTPase"/>
    <property type="match status" value="1"/>
</dbReference>
<dbReference type="Gene3D" id="3.40.50.300">
    <property type="entry name" value="P-loop containing nucleotide triphosphate hydrolases"/>
    <property type="match status" value="1"/>
</dbReference>
<evidence type="ECO:0000259" key="1">
    <source>
        <dbReference type="PROSITE" id="PS51462"/>
    </source>
</evidence>
<dbReference type="Pfam" id="PF00293">
    <property type="entry name" value="NUDIX"/>
    <property type="match status" value="1"/>
</dbReference>
<dbReference type="Gene3D" id="3.90.79.10">
    <property type="entry name" value="Nucleoside Triphosphate Pyrophosphohydrolase"/>
    <property type="match status" value="1"/>
</dbReference>
<organism evidence="2 3">
    <name type="scientific">Polarella glacialis</name>
    <name type="common">Dinoflagellate</name>
    <dbReference type="NCBI Taxonomy" id="89957"/>
    <lineage>
        <taxon>Eukaryota</taxon>
        <taxon>Sar</taxon>
        <taxon>Alveolata</taxon>
        <taxon>Dinophyceae</taxon>
        <taxon>Suessiales</taxon>
        <taxon>Suessiaceae</taxon>
        <taxon>Polarella</taxon>
    </lineage>
</organism>
<dbReference type="OrthoDB" id="433451at2759"/>